<keyword evidence="2" id="KW-1185">Reference proteome</keyword>
<gene>
    <name evidence="1" type="ORF">ABS311_09870</name>
</gene>
<protein>
    <submittedName>
        <fullName evidence="1">Uncharacterized protein</fullName>
    </submittedName>
</protein>
<comment type="caution">
    <text evidence="1">The sequence shown here is derived from an EMBL/GenBank/DDBJ whole genome shotgun (WGS) entry which is preliminary data.</text>
</comment>
<organism evidence="1 2">
    <name type="scientific">Catenovulum sediminis</name>
    <dbReference type="NCBI Taxonomy" id="1740262"/>
    <lineage>
        <taxon>Bacteria</taxon>
        <taxon>Pseudomonadati</taxon>
        <taxon>Pseudomonadota</taxon>
        <taxon>Gammaproteobacteria</taxon>
        <taxon>Alteromonadales</taxon>
        <taxon>Alteromonadaceae</taxon>
        <taxon>Catenovulum</taxon>
    </lineage>
</organism>
<evidence type="ECO:0000313" key="1">
    <source>
        <dbReference type="EMBL" id="MER2492188.1"/>
    </source>
</evidence>
<name>A0ABV1RGW6_9ALTE</name>
<proteinExistence type="predicted"/>
<reference evidence="1 2" key="1">
    <citation type="submission" date="2024-06" db="EMBL/GenBank/DDBJ databases">
        <authorList>
            <person name="Chen R.Y."/>
        </authorList>
    </citation>
    <scope>NUCLEOTIDE SEQUENCE [LARGE SCALE GENOMIC DNA]</scope>
    <source>
        <strain evidence="1 2">D2</strain>
    </source>
</reference>
<dbReference type="Proteomes" id="UP001467690">
    <property type="component" value="Unassembled WGS sequence"/>
</dbReference>
<dbReference type="RefSeq" id="WP_350401697.1">
    <property type="nucleotide sequence ID" value="NZ_JBELOE010000200.1"/>
</dbReference>
<accession>A0ABV1RGW6</accession>
<dbReference type="EMBL" id="JBELOE010000200">
    <property type="protein sequence ID" value="MER2492188.1"/>
    <property type="molecule type" value="Genomic_DNA"/>
</dbReference>
<evidence type="ECO:0000313" key="2">
    <source>
        <dbReference type="Proteomes" id="UP001467690"/>
    </source>
</evidence>
<sequence>MNSNIIAGKKCIVVAPSGYLKGRGSISKKFIESFDLVVKTTDMCEMYDPNFELGSRCDIWYGMPCASNGWRVDLEKLQSQSVQLMKLQPCIKDYQATWNRYIDWFEKQKHSIRYEFSNVEFYQQLVQQLEGIPFSGIFAIADLLNEGAEQVYAYGFDFYRSGYFIDLIMGDGAFNNIWHKPSAQLKYLNKLLENPKFDCDLNLKSILSENPENNEKLVDLDILLEAECRHFQQLSRFNKILLFRTCTENVFEKIYFSLTKCSPPNLIDIVCSAEFQSREFLSESQVFAIPTHDSLDLKQLKRLKIENNYDTFIVPYNGAQILTYLDIFKYILYLGGEEVLLVSTRGSVKRLENLEQVCEEIQEYAEYRARFSLLKEKYDRKYAL</sequence>